<dbReference type="Pfam" id="PF16135">
    <property type="entry name" value="TDBD"/>
    <property type="match status" value="1"/>
</dbReference>
<dbReference type="Pfam" id="PF23209">
    <property type="entry name" value="IDM1_C"/>
    <property type="match status" value="1"/>
</dbReference>
<feature type="domain" description="N-acetyltransferase" evidence="9">
    <location>
        <begin position="1013"/>
        <end position="1174"/>
    </location>
</feature>
<dbReference type="CDD" id="cd04301">
    <property type="entry name" value="NAT_SF"/>
    <property type="match status" value="1"/>
</dbReference>
<evidence type="ECO:0000313" key="10">
    <source>
        <dbReference type="EMBL" id="KAK7305415.1"/>
    </source>
</evidence>
<dbReference type="GO" id="GO:0006357">
    <property type="term" value="P:regulation of transcription by RNA polymerase II"/>
    <property type="evidence" value="ECO:0007669"/>
    <property type="project" value="TreeGrafter"/>
</dbReference>
<dbReference type="InterPro" id="IPR000182">
    <property type="entry name" value="GNAT_dom"/>
</dbReference>
<comment type="subcellular location">
    <subcellularLocation>
        <location evidence="1">Nucleus</location>
    </subcellularLocation>
</comment>
<evidence type="ECO:0000256" key="5">
    <source>
        <dbReference type="ARBA" id="ARBA00023242"/>
    </source>
</evidence>
<dbReference type="Proteomes" id="UP001367508">
    <property type="component" value="Unassembled WGS sequence"/>
</dbReference>
<dbReference type="InterPro" id="IPR054292">
    <property type="entry name" value="DUF7028"/>
</dbReference>
<evidence type="ECO:0000259" key="8">
    <source>
        <dbReference type="PROSITE" id="PS50016"/>
    </source>
</evidence>
<dbReference type="Gene3D" id="3.30.40.10">
    <property type="entry name" value="Zinc/RING finger domain, C3HC4 (zinc finger)"/>
    <property type="match status" value="2"/>
</dbReference>
<organism evidence="10 11">
    <name type="scientific">Canavalia gladiata</name>
    <name type="common">Sword bean</name>
    <name type="synonym">Dolichos gladiatus</name>
    <dbReference type="NCBI Taxonomy" id="3824"/>
    <lineage>
        <taxon>Eukaryota</taxon>
        <taxon>Viridiplantae</taxon>
        <taxon>Streptophyta</taxon>
        <taxon>Embryophyta</taxon>
        <taxon>Tracheophyta</taxon>
        <taxon>Spermatophyta</taxon>
        <taxon>Magnoliopsida</taxon>
        <taxon>eudicotyledons</taxon>
        <taxon>Gunneridae</taxon>
        <taxon>Pentapetalae</taxon>
        <taxon>rosids</taxon>
        <taxon>fabids</taxon>
        <taxon>Fabales</taxon>
        <taxon>Fabaceae</taxon>
        <taxon>Papilionoideae</taxon>
        <taxon>50 kb inversion clade</taxon>
        <taxon>NPAAA clade</taxon>
        <taxon>indigoferoid/millettioid clade</taxon>
        <taxon>Phaseoleae</taxon>
        <taxon>Canavalia</taxon>
    </lineage>
</organism>
<reference evidence="10 11" key="1">
    <citation type="submission" date="2024-01" db="EMBL/GenBank/DDBJ databases">
        <title>The genomes of 5 underutilized Papilionoideae crops provide insights into root nodulation and disease resistanc.</title>
        <authorList>
            <person name="Jiang F."/>
        </authorList>
    </citation>
    <scope>NUCLEOTIDE SEQUENCE [LARGE SCALE GENOMIC DNA]</scope>
    <source>
        <strain evidence="10">LVBAO_FW01</strain>
        <tissue evidence="10">Leaves</tissue>
    </source>
</reference>
<feature type="compositionally biased region" description="Polar residues" evidence="7">
    <location>
        <begin position="1248"/>
        <end position="1265"/>
    </location>
</feature>
<dbReference type="InterPro" id="IPR001965">
    <property type="entry name" value="Znf_PHD"/>
</dbReference>
<dbReference type="InterPro" id="IPR013083">
    <property type="entry name" value="Znf_RING/FYVE/PHD"/>
</dbReference>
<name>A0AAN9JTV1_CANGL</name>
<keyword evidence="5" id="KW-0539">Nucleus</keyword>
<protein>
    <submittedName>
        <fullName evidence="10">Uncharacterized protein</fullName>
    </submittedName>
</protein>
<dbReference type="InterPro" id="IPR019787">
    <property type="entry name" value="Znf_PHD-finger"/>
</dbReference>
<dbReference type="SUPFAM" id="SSF57903">
    <property type="entry name" value="FYVE/PHD zinc finger"/>
    <property type="match status" value="1"/>
</dbReference>
<dbReference type="InterPro" id="IPR016181">
    <property type="entry name" value="Acyl_CoA_acyltransferase"/>
</dbReference>
<evidence type="ECO:0000256" key="2">
    <source>
        <dbReference type="ARBA" id="ARBA00022723"/>
    </source>
</evidence>
<dbReference type="SUPFAM" id="SSF55729">
    <property type="entry name" value="Acyl-CoA N-acyltransferases (Nat)"/>
    <property type="match status" value="1"/>
</dbReference>
<dbReference type="InterPro" id="IPR042163">
    <property type="entry name" value="PHF12"/>
</dbReference>
<dbReference type="CDD" id="cd20405">
    <property type="entry name" value="Tudor_Agenet_AtDUF_rpt1_3"/>
    <property type="match status" value="1"/>
</dbReference>
<dbReference type="EMBL" id="JAYMYQ010000011">
    <property type="protein sequence ID" value="KAK7305415.1"/>
    <property type="molecule type" value="Genomic_DNA"/>
</dbReference>
<dbReference type="CDD" id="cd15532">
    <property type="entry name" value="PHD2_CHD_II"/>
    <property type="match status" value="1"/>
</dbReference>
<evidence type="ECO:0000256" key="3">
    <source>
        <dbReference type="ARBA" id="ARBA00022771"/>
    </source>
</evidence>
<dbReference type="SMART" id="SM00743">
    <property type="entry name" value="Agenet"/>
    <property type="match status" value="1"/>
</dbReference>
<dbReference type="GO" id="GO:0005634">
    <property type="term" value="C:nucleus"/>
    <property type="evidence" value="ECO:0007669"/>
    <property type="project" value="UniProtKB-SubCell"/>
</dbReference>
<dbReference type="Pfam" id="PF05641">
    <property type="entry name" value="Agenet"/>
    <property type="match status" value="1"/>
</dbReference>
<feature type="domain" description="PHD-type" evidence="8">
    <location>
        <begin position="878"/>
        <end position="923"/>
    </location>
</feature>
<dbReference type="PANTHER" id="PTHR46309">
    <property type="entry name" value="PHD FINGER PROTEIN 12"/>
    <property type="match status" value="1"/>
</dbReference>
<accession>A0AAN9JTV1</accession>
<dbReference type="Pfam" id="PF00628">
    <property type="entry name" value="PHD"/>
    <property type="match status" value="1"/>
</dbReference>
<keyword evidence="3 6" id="KW-0863">Zinc-finger</keyword>
<dbReference type="GO" id="GO:0016747">
    <property type="term" value="F:acyltransferase activity, transferring groups other than amino-acyl groups"/>
    <property type="evidence" value="ECO:0007669"/>
    <property type="project" value="InterPro"/>
</dbReference>
<evidence type="ECO:0000256" key="7">
    <source>
        <dbReference type="SAM" id="MobiDB-lite"/>
    </source>
</evidence>
<dbReference type="InterPro" id="IPR032308">
    <property type="entry name" value="TDBD"/>
</dbReference>
<comment type="caution">
    <text evidence="10">The sequence shown here is derived from an EMBL/GenBank/DDBJ whole genome shotgun (WGS) entry which is preliminary data.</text>
</comment>
<evidence type="ECO:0000256" key="6">
    <source>
        <dbReference type="PROSITE-ProRule" id="PRU00146"/>
    </source>
</evidence>
<proteinExistence type="predicted"/>
<dbReference type="GO" id="GO:0003714">
    <property type="term" value="F:transcription corepressor activity"/>
    <property type="evidence" value="ECO:0007669"/>
    <property type="project" value="InterPro"/>
</dbReference>
<dbReference type="InterPro" id="IPR008395">
    <property type="entry name" value="Agenet-like_dom"/>
</dbReference>
<dbReference type="SMART" id="SM00249">
    <property type="entry name" value="PHD"/>
    <property type="match status" value="2"/>
</dbReference>
<gene>
    <name evidence="10" type="ORF">VNO77_43321</name>
</gene>
<keyword evidence="2" id="KW-0479">Metal-binding</keyword>
<dbReference type="Pfam" id="PF22970">
    <property type="entry name" value="DUF7028"/>
    <property type="match status" value="2"/>
</dbReference>
<evidence type="ECO:0000256" key="4">
    <source>
        <dbReference type="ARBA" id="ARBA00022833"/>
    </source>
</evidence>
<keyword evidence="11" id="KW-1185">Reference proteome</keyword>
<dbReference type="PROSITE" id="PS51186">
    <property type="entry name" value="GNAT"/>
    <property type="match status" value="1"/>
</dbReference>
<dbReference type="PANTHER" id="PTHR46309:SF12">
    <property type="entry name" value="GB|AAC80581.1"/>
    <property type="match status" value="1"/>
</dbReference>
<dbReference type="Gene3D" id="3.40.630.30">
    <property type="match status" value="1"/>
</dbReference>
<dbReference type="InterPro" id="IPR014002">
    <property type="entry name" value="Agenet_dom_plant"/>
</dbReference>
<evidence type="ECO:0000313" key="11">
    <source>
        <dbReference type="Proteomes" id="UP001367508"/>
    </source>
</evidence>
<evidence type="ECO:0000259" key="9">
    <source>
        <dbReference type="PROSITE" id="PS51186"/>
    </source>
</evidence>
<sequence>MNEGAQRPRSPNAESLLHCDKSERKLTNGVNGPVTLKVLVSEIYVKSKRLGSRVRKTTKMKLFFRFKADMQRAEMMTVAACQVQSLSAGTHPQLGYLFPIPSSSLSTRLKACDPMSGCPMTEMDLFLLLFGLAYTNSPWLSLCGIAWKNVFGGKEVRSREEGFLGSWHPGTVIYCGKLKRYVRYQNVLAEDGFNYLVEEVSVSKALDGSSGSSNCIKRGLIRPMPPLIDFERQDLKFGLCVDVIHQEAWWEGVIFDQCDGMDKRSVFFPDLGDEMQVEIQQLRITQDWDEVTGKWQQRGNWVFLELFEEFEKESFVTVSAKQIWYDVREKEEFGMIGEWTYNEKLLWRKMVMDVVNDYLTLTIQEVFSFLNLPGSLLSETVELESVERMANVDIGVTLPGREVVQKEQKEQVPPVGDILPFGAGEVVSGAICFGKNIGHKDSTHLRSTSKDWKPVMLSKVELCPEAVRQYTLASDRATKALWMEKLQKHLVYIGWSIENAYRLDIKRYRYISPYKQGKKVYFSLTEVCKMMLKNPSMNSLQSQNDQSIMHPTIDCHLSEVLPTSSEENQDLGIFPPMVLPPPAEVEPEFCPQAVVEYYNSHKSNKSRAYKKKWILKAKNHLLAEGWIFDYPPPTNKKRGIIYMSPQNQKFPTLHAACRFCIDKSVPKWAMSDMQALNVDGINEENADQVWSGELLHRASQLLTKDHGLHAMDGSAANRSTANRKRKVLRNSKANLPKCQSNRLPLRVLRSSKRVHKVSSPCLLHHKPLNVLSWLIDSNLVLPRSKVHYKAKDSFCKVRPMADGRITRDGIRCNCCMMTYSLVGFENHASGRSTCRPSASIILEDGRSLLDCQIQIMQDHKARESNEKPFSNSCQGENDYICSVCHYGGELILCDQCPSSFHKNCLGLEDIPDGDWFCPSCCCGICGQNKIDGDEDRHFLTCVQCEHKYHIRCLKNGAVDISRHPENWVCGKDCRKIYEGLHKLLGKPDSVNNLTWTLVQFINSDSCDLGRTKSDLLAESYSKLNLALSLMHECFEPLKEPFSSRDLLDDVIFSRWSELKRLNFQGFYTVLLERNEELVSVAVVRVYGKKVAEVPLVGTRLQYRRLGMCRILMNELEKKLMQLGVERIVLPAVPSVLETWTGSFGFVKMTSFERSQFLDYTFLDFQGTIMCQKLLQKIPSRDSVLSIESQQKYDILSRSCSVNFDKSSEVYQEEETDKGGMLDQQMGDVCEGINDNHGNNAIDPVTMVEQPSQGNPQCQNETSSSQCSLVNQADRYNGLYKYYYTRRKTGKASEGFRMSS</sequence>
<keyword evidence="4" id="KW-0862">Zinc</keyword>
<dbReference type="InterPro" id="IPR056511">
    <property type="entry name" value="IDM1_C"/>
</dbReference>
<evidence type="ECO:0000256" key="1">
    <source>
        <dbReference type="ARBA" id="ARBA00004123"/>
    </source>
</evidence>
<dbReference type="GO" id="GO:0008270">
    <property type="term" value="F:zinc ion binding"/>
    <property type="evidence" value="ECO:0007669"/>
    <property type="project" value="UniProtKB-KW"/>
</dbReference>
<feature type="region of interest" description="Disordered" evidence="7">
    <location>
        <begin position="1246"/>
        <end position="1265"/>
    </location>
</feature>
<dbReference type="PROSITE" id="PS50016">
    <property type="entry name" value="ZF_PHD_2"/>
    <property type="match status" value="1"/>
</dbReference>
<dbReference type="InterPro" id="IPR011011">
    <property type="entry name" value="Znf_FYVE_PHD"/>
</dbReference>